<proteinExistence type="inferred from homology"/>
<keyword evidence="2" id="KW-0813">Transport</keyword>
<dbReference type="OrthoDB" id="9790605at2"/>
<accession>A0A0U9HCX4</accession>
<dbReference type="InterPro" id="IPR052180">
    <property type="entry name" value="NhaC_Na-H+_Antiporter"/>
</dbReference>
<keyword evidence="5 9" id="KW-0812">Transmembrane</keyword>
<feature type="domain" description="Na+/H+ antiporter NhaC-like C-terminal" evidence="10">
    <location>
        <begin position="238"/>
        <end position="423"/>
    </location>
</feature>
<keyword evidence="4" id="KW-1003">Cell membrane</keyword>
<evidence type="ECO:0000256" key="9">
    <source>
        <dbReference type="SAM" id="Phobius"/>
    </source>
</evidence>
<dbReference type="GO" id="GO:0015297">
    <property type="term" value="F:antiporter activity"/>
    <property type="evidence" value="ECO:0007669"/>
    <property type="project" value="UniProtKB-KW"/>
</dbReference>
<evidence type="ECO:0000256" key="8">
    <source>
        <dbReference type="ARBA" id="ARBA00038435"/>
    </source>
</evidence>
<dbReference type="STRING" id="224999.GCA_001485475_00324"/>
<feature type="transmembrane region" description="Helical" evidence="9">
    <location>
        <begin position="34"/>
        <end position="54"/>
    </location>
</feature>
<dbReference type="RefSeq" id="WP_059031419.1">
    <property type="nucleotide sequence ID" value="NZ_DF976999.1"/>
</dbReference>
<feature type="transmembrane region" description="Helical" evidence="9">
    <location>
        <begin position="237"/>
        <end position="264"/>
    </location>
</feature>
<dbReference type="Pfam" id="PF03553">
    <property type="entry name" value="Na_H_antiporter"/>
    <property type="match status" value="2"/>
</dbReference>
<dbReference type="Proteomes" id="UP000062160">
    <property type="component" value="Unassembled WGS sequence"/>
</dbReference>
<name>A0A0U9HCX4_9FIRM</name>
<evidence type="ECO:0000256" key="7">
    <source>
        <dbReference type="ARBA" id="ARBA00023136"/>
    </source>
</evidence>
<dbReference type="InterPro" id="IPR018461">
    <property type="entry name" value="Na/H_Antiport_NhaC-like_C"/>
</dbReference>
<evidence type="ECO:0000256" key="5">
    <source>
        <dbReference type="ARBA" id="ARBA00022692"/>
    </source>
</evidence>
<evidence type="ECO:0000313" key="11">
    <source>
        <dbReference type="EMBL" id="GAQ24342.1"/>
    </source>
</evidence>
<protein>
    <submittedName>
        <fullName evidence="11">Na+/H+ antiporter NhaC</fullName>
    </submittedName>
</protein>
<keyword evidence="3" id="KW-0050">Antiport</keyword>
<feature type="transmembrane region" description="Helical" evidence="9">
    <location>
        <begin position="284"/>
        <end position="301"/>
    </location>
</feature>
<feature type="transmembrane region" description="Helical" evidence="9">
    <location>
        <begin position="193"/>
        <end position="216"/>
    </location>
</feature>
<comment type="subcellular location">
    <subcellularLocation>
        <location evidence="1">Cell membrane</location>
        <topology evidence="1">Multi-pass membrane protein</topology>
    </subcellularLocation>
</comment>
<dbReference type="GO" id="GO:0005886">
    <property type="term" value="C:plasma membrane"/>
    <property type="evidence" value="ECO:0007669"/>
    <property type="project" value="UniProtKB-SubCell"/>
</dbReference>
<evidence type="ECO:0000256" key="1">
    <source>
        <dbReference type="ARBA" id="ARBA00004651"/>
    </source>
</evidence>
<evidence type="ECO:0000256" key="6">
    <source>
        <dbReference type="ARBA" id="ARBA00022989"/>
    </source>
</evidence>
<evidence type="ECO:0000256" key="4">
    <source>
        <dbReference type="ARBA" id="ARBA00022475"/>
    </source>
</evidence>
<keyword evidence="6 9" id="KW-1133">Transmembrane helix</keyword>
<keyword evidence="12" id="KW-1185">Reference proteome</keyword>
<keyword evidence="7 9" id="KW-0472">Membrane</keyword>
<reference evidence="11" key="1">
    <citation type="journal article" date="2016" name="Genome Announc.">
        <title>Draft Genome Sequence of the Syntrophic Lactate-Degrading Bacterium Tepidanaerobacter syntrophicus JLT.</title>
        <authorList>
            <person name="Matsuura N."/>
            <person name="Ohashi A."/>
            <person name="Tourlousse D.M."/>
            <person name="Sekiguchi Y."/>
        </authorList>
    </citation>
    <scope>NUCLEOTIDE SEQUENCE [LARGE SCALE GENOMIC DNA]</scope>
    <source>
        <strain evidence="11">JL</strain>
    </source>
</reference>
<dbReference type="AlphaFoldDB" id="A0A0U9HCX4"/>
<organism evidence="11">
    <name type="scientific">Tepidanaerobacter syntrophicus</name>
    <dbReference type="NCBI Taxonomy" id="224999"/>
    <lineage>
        <taxon>Bacteria</taxon>
        <taxon>Bacillati</taxon>
        <taxon>Bacillota</taxon>
        <taxon>Clostridia</taxon>
        <taxon>Thermosediminibacterales</taxon>
        <taxon>Tepidanaerobacteraceae</taxon>
        <taxon>Tepidanaerobacter</taxon>
    </lineage>
</organism>
<sequence length="439" mass="45735">MKKGNPVALLPLVVFLVLFLGSGLYFNAKGVDFAFYQLPAPVAAVVGIIVAFIVCKGTMDEKMDTFVAGVGESNIIIMCMIYLLAGGFSAVASAMEGVDSTVNFGLSVIPPRLILPGLFIIASFVATAMGTSMGTIGAVAPIAVEMAVKAQLPVALAVGAVVGGAMFGDNLSMISDTTIAATRTQGCEMRDKFIMNFLIALPAAIATIVVMTIFGVSGKIPTDLEYSFIKIIPYISVLVLALAGMNVFLVLIIGIALGGVIGLAEGSFTLIGYSQKIYEGFTSMQEIFILSLLIGGLAALISKEGGIDYLLNLISSKIKSVKGAELGIAALVSVADICTANNTVAIVITGPMAKQIADENGVDPRRSASMLDIFSCVWQGIIPYGAQMLLAGQLSGLSPIEIMPTLYYPYLLGITALLAIAFGFPKVKAKANNKIEAAV</sequence>
<feature type="transmembrane region" description="Helical" evidence="9">
    <location>
        <begin position="152"/>
        <end position="173"/>
    </location>
</feature>
<gene>
    <name evidence="11" type="ORF">TSYNT_5168</name>
</gene>
<dbReference type="PANTHER" id="PTHR33451:SF5">
    <property type="entry name" value="NA+_H+ ANTIPORTER"/>
    <property type="match status" value="1"/>
</dbReference>
<evidence type="ECO:0000256" key="2">
    <source>
        <dbReference type="ARBA" id="ARBA00022448"/>
    </source>
</evidence>
<dbReference type="EMBL" id="DF976999">
    <property type="protein sequence ID" value="GAQ24342.1"/>
    <property type="molecule type" value="Genomic_DNA"/>
</dbReference>
<feature type="transmembrane region" description="Helical" evidence="9">
    <location>
        <begin position="7"/>
        <end position="28"/>
    </location>
</feature>
<feature type="transmembrane region" description="Helical" evidence="9">
    <location>
        <begin position="114"/>
        <end position="140"/>
    </location>
</feature>
<evidence type="ECO:0000256" key="3">
    <source>
        <dbReference type="ARBA" id="ARBA00022449"/>
    </source>
</evidence>
<feature type="transmembrane region" description="Helical" evidence="9">
    <location>
        <begin position="75"/>
        <end position="94"/>
    </location>
</feature>
<feature type="transmembrane region" description="Helical" evidence="9">
    <location>
        <begin position="406"/>
        <end position="424"/>
    </location>
</feature>
<feature type="transmembrane region" description="Helical" evidence="9">
    <location>
        <begin position="373"/>
        <end position="394"/>
    </location>
</feature>
<feature type="domain" description="Na+/H+ antiporter NhaC-like C-terminal" evidence="10">
    <location>
        <begin position="42"/>
        <end position="216"/>
    </location>
</feature>
<evidence type="ECO:0000313" key="12">
    <source>
        <dbReference type="Proteomes" id="UP000062160"/>
    </source>
</evidence>
<evidence type="ECO:0000259" key="10">
    <source>
        <dbReference type="Pfam" id="PF03553"/>
    </source>
</evidence>
<comment type="similarity">
    <text evidence="8">Belongs to the NhaC Na(+)/H(+) (TC 2.A.35) antiporter family.</text>
</comment>
<dbReference type="PANTHER" id="PTHR33451">
    <property type="entry name" value="MALATE-2H(+)/NA(+)-LACTATE ANTIPORTER"/>
    <property type="match status" value="1"/>
</dbReference>